<name>A0A2T6KDZ8_9RHOB</name>
<dbReference type="EMBL" id="QBUD01000008">
    <property type="protein sequence ID" value="PUB13243.1"/>
    <property type="molecule type" value="Genomic_DNA"/>
</dbReference>
<accession>A0A2T6KDZ8</accession>
<evidence type="ECO:0000313" key="2">
    <source>
        <dbReference type="Proteomes" id="UP000244523"/>
    </source>
</evidence>
<dbReference type="AlphaFoldDB" id="A0A2T6KDZ8"/>
<organism evidence="1 2">
    <name type="scientific">Yoonia sediminilitoris</name>
    <dbReference type="NCBI Taxonomy" id="1286148"/>
    <lineage>
        <taxon>Bacteria</taxon>
        <taxon>Pseudomonadati</taxon>
        <taxon>Pseudomonadota</taxon>
        <taxon>Alphaproteobacteria</taxon>
        <taxon>Rhodobacterales</taxon>
        <taxon>Paracoccaceae</taxon>
        <taxon>Yoonia</taxon>
    </lineage>
</organism>
<gene>
    <name evidence="1" type="ORF">C8N45_108165</name>
</gene>
<protein>
    <recommendedName>
        <fullName evidence="3">Phosphoadenosine phosphosulfate reductase</fullName>
    </recommendedName>
</protein>
<proteinExistence type="predicted"/>
<sequence>MVNMVLNHLTLETSLEGLDKNDWFSQIDDICDEHGFFEHLGPAHFAGFLEAGNKLFVTFENVDQIIAHNKDAEPRGFAFARNDGWSHLALFSVSNSWFRDREVYDLFDRLSDDGFFDGFEHILFHGTGAAGYAAAAFSVAAPGATVLAVRPQATLDPAITGWDKRFFDQRRQSFSTRYGYAPDMIEAASDVFIAYDPLQSLDAMHAVLFRNPNVTLLPCRFMGGQLEQAFERMEIHDVMISLAMDHKLDRCRFNHLLRARKYDEGYASAVVTSLLQQGHRKLAKLVCSYMLLRGKQAFFEDTLRRLNEQPSLEL</sequence>
<keyword evidence="2" id="KW-1185">Reference proteome</keyword>
<dbReference type="Proteomes" id="UP000244523">
    <property type="component" value="Unassembled WGS sequence"/>
</dbReference>
<comment type="caution">
    <text evidence="1">The sequence shown here is derived from an EMBL/GenBank/DDBJ whole genome shotgun (WGS) entry which is preliminary data.</text>
</comment>
<evidence type="ECO:0000313" key="1">
    <source>
        <dbReference type="EMBL" id="PUB13243.1"/>
    </source>
</evidence>
<evidence type="ECO:0008006" key="3">
    <source>
        <dbReference type="Google" id="ProtNLM"/>
    </source>
</evidence>
<reference evidence="1 2" key="1">
    <citation type="submission" date="2018-04" db="EMBL/GenBank/DDBJ databases">
        <title>Genomic Encyclopedia of Archaeal and Bacterial Type Strains, Phase II (KMG-II): from individual species to whole genera.</title>
        <authorList>
            <person name="Goeker M."/>
        </authorList>
    </citation>
    <scope>NUCLEOTIDE SEQUENCE [LARGE SCALE GENOMIC DNA]</scope>
    <source>
        <strain evidence="1 2">DSM 29955</strain>
    </source>
</reference>